<gene>
    <name evidence="9" type="ORF">P0M35_01410</name>
</gene>
<dbReference type="GO" id="GO:0003755">
    <property type="term" value="F:peptidyl-prolyl cis-trans isomerase activity"/>
    <property type="evidence" value="ECO:0007669"/>
    <property type="project" value="UniProtKB-UniRule"/>
</dbReference>
<dbReference type="Pfam" id="PF00160">
    <property type="entry name" value="Pro_isomerase"/>
    <property type="match status" value="1"/>
</dbReference>
<keyword evidence="5 7" id="KW-0697">Rotamase</keyword>
<evidence type="ECO:0000256" key="5">
    <source>
        <dbReference type="ARBA" id="ARBA00023110"/>
    </source>
</evidence>
<dbReference type="InterPro" id="IPR029000">
    <property type="entry name" value="Cyclophilin-like_dom_sf"/>
</dbReference>
<evidence type="ECO:0000259" key="8">
    <source>
        <dbReference type="PROSITE" id="PS50072"/>
    </source>
</evidence>
<dbReference type="EC" id="5.2.1.8" evidence="7"/>
<dbReference type="PROSITE" id="PS51257">
    <property type="entry name" value="PROKAR_LIPOPROTEIN"/>
    <property type="match status" value="1"/>
</dbReference>
<protein>
    <recommendedName>
        <fullName evidence="7">Peptidyl-prolyl cis-trans isomerase</fullName>
        <shortName evidence="7">PPIase</shortName>
        <ecNumber evidence="7">5.2.1.8</ecNumber>
    </recommendedName>
</protein>
<dbReference type="InterPro" id="IPR044666">
    <property type="entry name" value="Cyclophilin_A-like"/>
</dbReference>
<evidence type="ECO:0000313" key="9">
    <source>
        <dbReference type="EMBL" id="MDF1610795.1"/>
    </source>
</evidence>
<evidence type="ECO:0000256" key="4">
    <source>
        <dbReference type="ARBA" id="ARBA00022737"/>
    </source>
</evidence>
<evidence type="ECO:0000313" key="10">
    <source>
        <dbReference type="Proteomes" id="UP001221302"/>
    </source>
</evidence>
<dbReference type="GO" id="GO:0006457">
    <property type="term" value="P:protein folding"/>
    <property type="evidence" value="ECO:0007669"/>
    <property type="project" value="InterPro"/>
</dbReference>
<organism evidence="9 10">
    <name type="scientific">Stygiobacter electus</name>
    <dbReference type="NCBI Taxonomy" id="3032292"/>
    <lineage>
        <taxon>Bacteria</taxon>
        <taxon>Pseudomonadati</taxon>
        <taxon>Ignavibacteriota</taxon>
        <taxon>Ignavibacteria</taxon>
        <taxon>Ignavibacteriales</taxon>
        <taxon>Melioribacteraceae</taxon>
        <taxon>Stygiobacter</taxon>
    </lineage>
</organism>
<dbReference type="InterPro" id="IPR002130">
    <property type="entry name" value="Cyclophilin-type_PPIase_dom"/>
</dbReference>
<dbReference type="PRINTS" id="PR00153">
    <property type="entry name" value="CSAPPISMRASE"/>
</dbReference>
<accession>A0AAE3P0X7</accession>
<dbReference type="PANTHER" id="PTHR45625">
    <property type="entry name" value="PEPTIDYL-PROLYL CIS-TRANS ISOMERASE-RELATED"/>
    <property type="match status" value="1"/>
</dbReference>
<dbReference type="RefSeq" id="WP_321534561.1">
    <property type="nucleotide sequence ID" value="NZ_JARGDL010000001.1"/>
</dbReference>
<feature type="domain" description="PPIase cyclophilin-type" evidence="8">
    <location>
        <begin position="49"/>
        <end position="200"/>
    </location>
</feature>
<comment type="catalytic activity">
    <reaction evidence="1 7">
        <text>[protein]-peptidylproline (omega=180) = [protein]-peptidylproline (omega=0)</text>
        <dbReference type="Rhea" id="RHEA:16237"/>
        <dbReference type="Rhea" id="RHEA-COMP:10747"/>
        <dbReference type="Rhea" id="RHEA-COMP:10748"/>
        <dbReference type="ChEBI" id="CHEBI:83833"/>
        <dbReference type="ChEBI" id="CHEBI:83834"/>
        <dbReference type="EC" id="5.2.1.8"/>
    </reaction>
</comment>
<keyword evidence="4" id="KW-0677">Repeat</keyword>
<comment type="function">
    <text evidence="7">PPIases accelerate the folding of proteins. It catalyzes the cis-trans isomerization of proline imidic peptide bonds in oligopeptides.</text>
</comment>
<reference evidence="9" key="1">
    <citation type="submission" date="2023-03" db="EMBL/GenBank/DDBJ databases">
        <title>Stygiobacter electus gen. nov., sp. nov., facultatively anaerobic thermotolerant bacterium of the class Ignavibacteria from a well of Yessentuki mineral water deposit.</title>
        <authorList>
            <person name="Podosokorskaya O.A."/>
            <person name="Elcheninov A.G."/>
            <person name="Petrova N.F."/>
            <person name="Zavarzina D.G."/>
            <person name="Kublanov I.V."/>
            <person name="Merkel A.Y."/>
        </authorList>
    </citation>
    <scope>NUCLEOTIDE SEQUENCE</scope>
    <source>
        <strain evidence="9">09-Me</strain>
    </source>
</reference>
<dbReference type="PROSITE" id="PS50072">
    <property type="entry name" value="CSA_PPIASE_2"/>
    <property type="match status" value="1"/>
</dbReference>
<dbReference type="SUPFAM" id="SSF50891">
    <property type="entry name" value="Cyclophilin-like"/>
    <property type="match status" value="1"/>
</dbReference>
<dbReference type="Proteomes" id="UP001221302">
    <property type="component" value="Unassembled WGS sequence"/>
</dbReference>
<dbReference type="EMBL" id="JARGDL010000001">
    <property type="protein sequence ID" value="MDF1610795.1"/>
    <property type="molecule type" value="Genomic_DNA"/>
</dbReference>
<evidence type="ECO:0000256" key="6">
    <source>
        <dbReference type="ARBA" id="ARBA00023235"/>
    </source>
</evidence>
<dbReference type="PANTHER" id="PTHR45625:SF4">
    <property type="entry name" value="PEPTIDYLPROLYL ISOMERASE DOMAIN AND WD REPEAT-CONTAINING PROTEIN 1"/>
    <property type="match status" value="1"/>
</dbReference>
<evidence type="ECO:0000256" key="1">
    <source>
        <dbReference type="ARBA" id="ARBA00000971"/>
    </source>
</evidence>
<keyword evidence="3" id="KW-0853">WD repeat</keyword>
<dbReference type="FunFam" id="2.40.100.10:FF:000003">
    <property type="entry name" value="Peptidylprolyl isomerase domain and WD repeat-containing 1"/>
    <property type="match status" value="1"/>
</dbReference>
<dbReference type="InterPro" id="IPR020892">
    <property type="entry name" value="Cyclophilin-type_PPIase_CS"/>
</dbReference>
<keyword evidence="10" id="KW-1185">Reference proteome</keyword>
<sequence>MKIHFLIFISLLLLLSCSKNYKSVNLKDELNSKKSLEEIIDIKDNEHLIAVIQTDFGNIEIELFPHETPRTVQNFVGLSLEGYYNGLTFHRVVKGFVIQGGDSTGTGKGGKSIYGQPFEDEFTRKLRHDSPGIVSMANRGPNTNTSQFFITLAALPDLDGRHTVFGKVIDGLEVVNKISMQPTDENAFPISKIYMKKIDIEKRIY</sequence>
<evidence type="ECO:0000256" key="3">
    <source>
        <dbReference type="ARBA" id="ARBA00022574"/>
    </source>
</evidence>
<name>A0AAE3P0X7_9BACT</name>
<proteinExistence type="inferred from homology"/>
<comment type="similarity">
    <text evidence="2 7">Belongs to the cyclophilin-type PPIase family.</text>
</comment>
<keyword evidence="6 7" id="KW-0413">Isomerase</keyword>
<evidence type="ECO:0000256" key="7">
    <source>
        <dbReference type="RuleBase" id="RU363019"/>
    </source>
</evidence>
<dbReference type="PROSITE" id="PS00170">
    <property type="entry name" value="CSA_PPIASE_1"/>
    <property type="match status" value="1"/>
</dbReference>
<comment type="caution">
    <text evidence="9">The sequence shown here is derived from an EMBL/GenBank/DDBJ whole genome shotgun (WGS) entry which is preliminary data.</text>
</comment>
<dbReference type="AlphaFoldDB" id="A0AAE3P0X7"/>
<dbReference type="Gene3D" id="2.40.100.10">
    <property type="entry name" value="Cyclophilin-like"/>
    <property type="match status" value="1"/>
</dbReference>
<evidence type="ECO:0000256" key="2">
    <source>
        <dbReference type="ARBA" id="ARBA00007365"/>
    </source>
</evidence>